<dbReference type="Proteomes" id="UP001595548">
    <property type="component" value="Unassembled WGS sequence"/>
</dbReference>
<name>A0ABV7HSS3_9GAMM</name>
<dbReference type="EMBL" id="JBHRTL010000006">
    <property type="protein sequence ID" value="MFC3155709.1"/>
    <property type="molecule type" value="Genomic_DNA"/>
</dbReference>
<comment type="caution">
    <text evidence="1">The sequence shown here is derived from an EMBL/GenBank/DDBJ whole genome shotgun (WGS) entry which is preliminary data.</text>
</comment>
<sequence length="99" mass="10606">MNQVMNFDLYGASLADVDGRQYASLFVGQAVEDEKEESAKGIVIMKMSCDPEVYQSLNLSKYPASVEAHIRLKKAAGGKMGQHCVKVVGKQAPAAAASK</sequence>
<proteinExistence type="predicted"/>
<dbReference type="RefSeq" id="WP_382416559.1">
    <property type="nucleotide sequence ID" value="NZ_AP031500.1"/>
</dbReference>
<keyword evidence="2" id="KW-1185">Reference proteome</keyword>
<protein>
    <recommendedName>
        <fullName evidence="3">DUF1330 domain-containing protein</fullName>
    </recommendedName>
</protein>
<evidence type="ECO:0000313" key="2">
    <source>
        <dbReference type="Proteomes" id="UP001595548"/>
    </source>
</evidence>
<accession>A0ABV7HSS3</accession>
<evidence type="ECO:0008006" key="3">
    <source>
        <dbReference type="Google" id="ProtNLM"/>
    </source>
</evidence>
<reference evidence="2" key="1">
    <citation type="journal article" date="2019" name="Int. J. Syst. Evol. Microbiol.">
        <title>The Global Catalogue of Microorganisms (GCM) 10K type strain sequencing project: providing services to taxonomists for standard genome sequencing and annotation.</title>
        <authorList>
            <consortium name="The Broad Institute Genomics Platform"/>
            <consortium name="The Broad Institute Genome Sequencing Center for Infectious Disease"/>
            <person name="Wu L."/>
            <person name="Ma J."/>
        </authorList>
    </citation>
    <scope>NUCLEOTIDE SEQUENCE [LARGE SCALE GENOMIC DNA]</scope>
    <source>
        <strain evidence="2">KCTC 52141</strain>
    </source>
</reference>
<gene>
    <name evidence="1" type="ORF">ACFOEB_10900</name>
</gene>
<evidence type="ECO:0000313" key="1">
    <source>
        <dbReference type="EMBL" id="MFC3155709.1"/>
    </source>
</evidence>
<organism evidence="1 2">
    <name type="scientific">Gilvimarinus japonicus</name>
    <dbReference type="NCBI Taxonomy" id="1796469"/>
    <lineage>
        <taxon>Bacteria</taxon>
        <taxon>Pseudomonadati</taxon>
        <taxon>Pseudomonadota</taxon>
        <taxon>Gammaproteobacteria</taxon>
        <taxon>Cellvibrionales</taxon>
        <taxon>Cellvibrionaceae</taxon>
        <taxon>Gilvimarinus</taxon>
    </lineage>
</organism>